<evidence type="ECO:0000256" key="1">
    <source>
        <dbReference type="ARBA" id="ARBA00002175"/>
    </source>
</evidence>
<keyword evidence="4" id="KW-0732">Signal</keyword>
<dbReference type="FunFam" id="3.30.300.130:FF:000001">
    <property type="entry name" value="NFU1 iron-sulfur cluster scaffold"/>
    <property type="match status" value="1"/>
</dbReference>
<proteinExistence type="inferred from homology"/>
<feature type="domain" description="Scaffold protein Nfu/NifU N-terminal" evidence="5">
    <location>
        <begin position="15"/>
        <end position="90"/>
    </location>
</feature>
<dbReference type="EMBL" id="UZAM01008869">
    <property type="protein sequence ID" value="VDP06752.1"/>
    <property type="molecule type" value="Genomic_DNA"/>
</dbReference>
<dbReference type="GO" id="GO:0005739">
    <property type="term" value="C:mitochondrion"/>
    <property type="evidence" value="ECO:0007669"/>
    <property type="project" value="TreeGrafter"/>
</dbReference>
<reference evidence="6 7" key="1">
    <citation type="submission" date="2018-11" db="EMBL/GenBank/DDBJ databases">
        <authorList>
            <consortium name="Pathogen Informatics"/>
        </authorList>
    </citation>
    <scope>NUCLEOTIDE SEQUENCE [LARGE SCALE GENOMIC DNA]</scope>
</reference>
<comment type="function">
    <text evidence="1">Molecular scaffold for [Fe-S] cluster assembly of mitochondrial iron-sulfur proteins.</text>
</comment>
<dbReference type="InterPro" id="IPR014824">
    <property type="entry name" value="Nfu/NifU_N"/>
</dbReference>
<dbReference type="Gene3D" id="3.30.1370.70">
    <property type="entry name" value="Scaffold protein Nfu/NifU, N-terminal domain"/>
    <property type="match status" value="1"/>
</dbReference>
<evidence type="ECO:0000256" key="2">
    <source>
        <dbReference type="ARBA" id="ARBA00006420"/>
    </source>
</evidence>
<dbReference type="PANTHER" id="PTHR11178:SF1">
    <property type="entry name" value="NFU1 IRON-SULFUR CLUSTER SCAFFOLD HOMOLOG, MITOCHONDRIAL"/>
    <property type="match status" value="1"/>
</dbReference>
<dbReference type="GO" id="GO:0005506">
    <property type="term" value="F:iron ion binding"/>
    <property type="evidence" value="ECO:0007669"/>
    <property type="project" value="InterPro"/>
</dbReference>
<comment type="similarity">
    <text evidence="2">Belongs to the NifU family.</text>
</comment>
<dbReference type="PIRSF" id="PIRSF036773">
    <property type="entry name" value="HIRIP5"/>
    <property type="match status" value="1"/>
</dbReference>
<dbReference type="PANTHER" id="PTHR11178">
    <property type="entry name" value="IRON-SULFUR CLUSTER SCAFFOLD PROTEIN NFU-RELATED"/>
    <property type="match status" value="1"/>
</dbReference>
<protein>
    <recommendedName>
        <fullName evidence="3">NFU1 iron-sulfur cluster scaffold homolog, mitochondrial</fullName>
    </recommendedName>
</protein>
<name>A0A3P8A108_9BILA</name>
<dbReference type="InterPro" id="IPR001075">
    <property type="entry name" value="NIF_FeS_clus_asmbl_NifU_C"/>
</dbReference>
<dbReference type="GO" id="GO:0051536">
    <property type="term" value="F:iron-sulfur cluster binding"/>
    <property type="evidence" value="ECO:0007669"/>
    <property type="project" value="InterPro"/>
</dbReference>
<dbReference type="Pfam" id="PF08712">
    <property type="entry name" value="Nfu_N"/>
    <property type="match status" value="1"/>
</dbReference>
<dbReference type="SUPFAM" id="SSF117916">
    <property type="entry name" value="Fe-S cluster assembly (FSCA) domain-like"/>
    <property type="match status" value="1"/>
</dbReference>
<dbReference type="Proteomes" id="UP000270296">
    <property type="component" value="Unassembled WGS sequence"/>
</dbReference>
<dbReference type="Gene3D" id="3.30.300.130">
    <property type="entry name" value="Fe-S cluster assembly (FSCA)"/>
    <property type="match status" value="1"/>
</dbReference>
<feature type="signal peptide" evidence="4">
    <location>
        <begin position="1"/>
        <end position="19"/>
    </location>
</feature>
<accession>A0A3P8A108</accession>
<evidence type="ECO:0000259" key="5">
    <source>
        <dbReference type="SMART" id="SM00932"/>
    </source>
</evidence>
<evidence type="ECO:0000256" key="3">
    <source>
        <dbReference type="ARBA" id="ARBA00018782"/>
    </source>
</evidence>
<dbReference type="GO" id="GO:0016226">
    <property type="term" value="P:iron-sulfur cluster assembly"/>
    <property type="evidence" value="ECO:0007669"/>
    <property type="project" value="InterPro"/>
</dbReference>
<keyword evidence="7" id="KW-1185">Reference proteome</keyword>
<feature type="chain" id="PRO_5018255750" description="NFU1 iron-sulfur cluster scaffold homolog, mitochondrial" evidence="4">
    <location>
        <begin position="20"/>
        <end position="178"/>
    </location>
</feature>
<evidence type="ECO:0000313" key="7">
    <source>
        <dbReference type="Proteomes" id="UP000270296"/>
    </source>
</evidence>
<organism evidence="6 7">
    <name type="scientific">Soboliphyme baturini</name>
    <dbReference type="NCBI Taxonomy" id="241478"/>
    <lineage>
        <taxon>Eukaryota</taxon>
        <taxon>Metazoa</taxon>
        <taxon>Ecdysozoa</taxon>
        <taxon>Nematoda</taxon>
        <taxon>Enoplea</taxon>
        <taxon>Dorylaimia</taxon>
        <taxon>Dioctophymatida</taxon>
        <taxon>Dioctophymatoidea</taxon>
        <taxon>Soboliphymatidae</taxon>
        <taxon>Soboliphyme</taxon>
    </lineage>
</organism>
<dbReference type="InterPro" id="IPR034904">
    <property type="entry name" value="FSCA_dom_sf"/>
</dbReference>
<gene>
    <name evidence="6" type="ORF">SBAD_LOCUS5258</name>
</gene>
<dbReference type="InterPro" id="IPR035433">
    <property type="entry name" value="NFU1-like"/>
</dbReference>
<dbReference type="InterPro" id="IPR036498">
    <property type="entry name" value="Nfu/NifU_N_sf"/>
</dbReference>
<dbReference type="SUPFAM" id="SSF110836">
    <property type="entry name" value="Hypothetical protein SAV1430"/>
    <property type="match status" value="1"/>
</dbReference>
<sequence length="178" mass="19962">MLCFSVVILARSLFIQVYDTPNPLSLKFVPGIRVLPNGTAEFSQATGADNSPLARSLLHINGVQRVFFGEEFVTITKSYRVTSLMHITIRYVTYIHCLDEADRETVEMIKELLETRIRPTIQEDGGDSYKNGVLKLRLQGSCTGCPSSTVTLKNGIENMVQFYIPEVQMVEQVLVCLI</sequence>
<evidence type="ECO:0000256" key="4">
    <source>
        <dbReference type="SAM" id="SignalP"/>
    </source>
</evidence>
<dbReference type="SMART" id="SM00932">
    <property type="entry name" value="Nfu_N"/>
    <property type="match status" value="1"/>
</dbReference>
<dbReference type="AlphaFoldDB" id="A0A3P8A108"/>
<dbReference type="OrthoDB" id="565552at2759"/>
<evidence type="ECO:0000313" key="6">
    <source>
        <dbReference type="EMBL" id="VDP06752.1"/>
    </source>
</evidence>
<dbReference type="Pfam" id="PF01106">
    <property type="entry name" value="NifU"/>
    <property type="match status" value="1"/>
</dbReference>